<dbReference type="EMBL" id="DYZA01000075">
    <property type="protein sequence ID" value="HJD96820.1"/>
    <property type="molecule type" value="Genomic_DNA"/>
</dbReference>
<dbReference type="RefSeq" id="WP_304121386.1">
    <property type="nucleotide sequence ID" value="NZ_DYZA01000075.1"/>
</dbReference>
<name>A0A921AVT1_9BACT</name>
<reference evidence="2" key="2">
    <citation type="submission" date="2021-09" db="EMBL/GenBank/DDBJ databases">
        <authorList>
            <person name="Gilroy R."/>
        </authorList>
    </citation>
    <scope>NUCLEOTIDE SEQUENCE</scope>
    <source>
        <strain evidence="2">ChiGjej2B2-19336</strain>
    </source>
</reference>
<keyword evidence="1" id="KW-1133">Transmembrane helix</keyword>
<evidence type="ECO:0000313" key="2">
    <source>
        <dbReference type="EMBL" id="HJD96820.1"/>
    </source>
</evidence>
<sequence length="150" mass="17143">MNNSRIVDVSCAVVVILFCLLMRTQLTHIPQEGYIFPMCVIYLLMGASALLALRALLTTKGPHMTFFAGIPVMRWCVISLIFVAQCLGAMYLSFKIFMGLGMLSVIFLLETKHTLKSTVINVLYVAFFLVFFQLFFTNIMHIYFPENLFY</sequence>
<reference evidence="2" key="1">
    <citation type="journal article" date="2021" name="PeerJ">
        <title>Extensive microbial diversity within the chicken gut microbiome revealed by metagenomics and culture.</title>
        <authorList>
            <person name="Gilroy R."/>
            <person name="Ravi A."/>
            <person name="Getino M."/>
            <person name="Pursley I."/>
            <person name="Horton D.L."/>
            <person name="Alikhan N.F."/>
            <person name="Baker D."/>
            <person name="Gharbi K."/>
            <person name="Hall N."/>
            <person name="Watson M."/>
            <person name="Adriaenssens E.M."/>
            <person name="Foster-Nyarko E."/>
            <person name="Jarju S."/>
            <person name="Secka A."/>
            <person name="Antonio M."/>
            <person name="Oren A."/>
            <person name="Chaudhuri R.R."/>
            <person name="La Ragione R."/>
            <person name="Hildebrand F."/>
            <person name="Pallen M.J."/>
        </authorList>
    </citation>
    <scope>NUCLEOTIDE SEQUENCE</scope>
    <source>
        <strain evidence="2">ChiGjej2B2-19336</strain>
    </source>
</reference>
<evidence type="ECO:0008006" key="4">
    <source>
        <dbReference type="Google" id="ProtNLM"/>
    </source>
</evidence>
<keyword evidence="1" id="KW-0472">Membrane</keyword>
<protein>
    <recommendedName>
        <fullName evidence="4">Tripartite tricarboxylate transporter TctB family protein</fullName>
    </recommendedName>
</protein>
<organism evidence="2 3">
    <name type="scientific">Mailhella massiliensis</name>
    <dbReference type="NCBI Taxonomy" id="1903261"/>
    <lineage>
        <taxon>Bacteria</taxon>
        <taxon>Pseudomonadati</taxon>
        <taxon>Thermodesulfobacteriota</taxon>
        <taxon>Desulfovibrionia</taxon>
        <taxon>Desulfovibrionales</taxon>
        <taxon>Desulfovibrionaceae</taxon>
        <taxon>Mailhella</taxon>
    </lineage>
</organism>
<gene>
    <name evidence="2" type="ORF">K8W16_04145</name>
</gene>
<dbReference type="AlphaFoldDB" id="A0A921AVT1"/>
<evidence type="ECO:0000313" key="3">
    <source>
        <dbReference type="Proteomes" id="UP000698963"/>
    </source>
</evidence>
<proteinExistence type="predicted"/>
<accession>A0A921AVT1</accession>
<feature type="transmembrane region" description="Helical" evidence="1">
    <location>
        <begin position="90"/>
        <end position="109"/>
    </location>
</feature>
<feature type="transmembrane region" description="Helical" evidence="1">
    <location>
        <begin position="34"/>
        <end position="53"/>
    </location>
</feature>
<feature type="transmembrane region" description="Helical" evidence="1">
    <location>
        <begin position="121"/>
        <end position="144"/>
    </location>
</feature>
<feature type="transmembrane region" description="Helical" evidence="1">
    <location>
        <begin position="65"/>
        <end position="84"/>
    </location>
</feature>
<evidence type="ECO:0000256" key="1">
    <source>
        <dbReference type="SAM" id="Phobius"/>
    </source>
</evidence>
<keyword evidence="1" id="KW-0812">Transmembrane</keyword>
<dbReference type="Proteomes" id="UP000698963">
    <property type="component" value="Unassembled WGS sequence"/>
</dbReference>
<comment type="caution">
    <text evidence="2">The sequence shown here is derived from an EMBL/GenBank/DDBJ whole genome shotgun (WGS) entry which is preliminary data.</text>
</comment>